<proteinExistence type="predicted"/>
<evidence type="ECO:0000256" key="1">
    <source>
        <dbReference type="SAM" id="SignalP"/>
    </source>
</evidence>
<comment type="caution">
    <text evidence="2">The sequence shown here is derived from an EMBL/GenBank/DDBJ whole genome shotgun (WGS) entry which is preliminary data.</text>
</comment>
<gene>
    <name evidence="2" type="ORF">JOF56_003909</name>
</gene>
<protein>
    <recommendedName>
        <fullName evidence="4">Cholesterol esterase</fullName>
    </recommendedName>
</protein>
<dbReference type="RefSeq" id="WP_209640047.1">
    <property type="nucleotide sequence ID" value="NZ_JAGINW010000001.1"/>
</dbReference>
<accession>A0ABS4TGL7</accession>
<keyword evidence="1" id="KW-0732">Signal</keyword>
<name>A0ABS4TGL7_9PSEU</name>
<keyword evidence="3" id="KW-1185">Reference proteome</keyword>
<evidence type="ECO:0000313" key="2">
    <source>
        <dbReference type="EMBL" id="MBP2323524.1"/>
    </source>
</evidence>
<reference evidence="2 3" key="1">
    <citation type="submission" date="2021-03" db="EMBL/GenBank/DDBJ databases">
        <title>Sequencing the genomes of 1000 actinobacteria strains.</title>
        <authorList>
            <person name="Klenk H.-P."/>
        </authorList>
    </citation>
    <scope>NUCLEOTIDE SEQUENCE [LARGE SCALE GENOMIC DNA]</scope>
    <source>
        <strain evidence="2 3">DSM 46670</strain>
    </source>
</reference>
<feature type="signal peptide" evidence="1">
    <location>
        <begin position="1"/>
        <end position="27"/>
    </location>
</feature>
<sequence>MLMSRLRRLVPAVIVLAAFTTTGQAHASTGFVDAHAGWKGDVLTVSFRETGLQPGVATTISVTARGVVDAVCKKAGTVVMSVRATGTVKDVSDYTAANDGSVDGVRVLDLSVRIPAAQGLDCTLAASRLFFVALEDLTTGAAMEIHGQDPSGWTASEGAGLP</sequence>
<dbReference type="EMBL" id="JAGINW010000001">
    <property type="protein sequence ID" value="MBP2323524.1"/>
    <property type="molecule type" value="Genomic_DNA"/>
</dbReference>
<dbReference type="Proteomes" id="UP001519332">
    <property type="component" value="Unassembled WGS sequence"/>
</dbReference>
<evidence type="ECO:0000313" key="3">
    <source>
        <dbReference type="Proteomes" id="UP001519332"/>
    </source>
</evidence>
<feature type="chain" id="PRO_5046699953" description="Cholesterol esterase" evidence="1">
    <location>
        <begin position="28"/>
        <end position="162"/>
    </location>
</feature>
<organism evidence="2 3">
    <name type="scientific">Kibdelosporangium banguiense</name>
    <dbReference type="NCBI Taxonomy" id="1365924"/>
    <lineage>
        <taxon>Bacteria</taxon>
        <taxon>Bacillati</taxon>
        <taxon>Actinomycetota</taxon>
        <taxon>Actinomycetes</taxon>
        <taxon>Pseudonocardiales</taxon>
        <taxon>Pseudonocardiaceae</taxon>
        <taxon>Kibdelosporangium</taxon>
    </lineage>
</organism>
<evidence type="ECO:0008006" key="4">
    <source>
        <dbReference type="Google" id="ProtNLM"/>
    </source>
</evidence>